<dbReference type="AlphaFoldDB" id="A0A502DXE7"/>
<organism evidence="1 2">
    <name type="scientific">Variovorax guangxiensis</name>
    <dbReference type="NCBI Taxonomy" id="1775474"/>
    <lineage>
        <taxon>Bacteria</taxon>
        <taxon>Pseudomonadati</taxon>
        <taxon>Pseudomonadota</taxon>
        <taxon>Betaproteobacteria</taxon>
        <taxon>Burkholderiales</taxon>
        <taxon>Comamonadaceae</taxon>
        <taxon>Variovorax</taxon>
    </lineage>
</organism>
<comment type="caution">
    <text evidence="1">The sequence shown here is derived from an EMBL/GenBank/DDBJ whole genome shotgun (WGS) entry which is preliminary data.</text>
</comment>
<gene>
    <name evidence="1" type="ORF">EAH82_05940</name>
</gene>
<dbReference type="OrthoDB" id="8526647at2"/>
<dbReference type="EMBL" id="RCZI01000002">
    <property type="protein sequence ID" value="TPG29359.1"/>
    <property type="molecule type" value="Genomic_DNA"/>
</dbReference>
<evidence type="ECO:0000313" key="2">
    <source>
        <dbReference type="Proteomes" id="UP000319212"/>
    </source>
</evidence>
<sequence>MSTGTSVWAGGHFDVDDAGTLDPGQCRYETWVTRIELAPANVIHFGPACRVGPIELGFNFDRISQPDGRQRTRGPQVKWTFFGNGDASLIAALGWSATYDLTGHGKPGQQVLVPLTWRPTQTLSIHANLGLDRSPIDGARTYRRGIAGEWAVDERVSLIVERNRAAGSWTSRAGLRFGLTPLVSLDISAARTIPLGIRSYVLGLNREFLR</sequence>
<accession>A0A502DXE7</accession>
<protein>
    <submittedName>
        <fullName evidence="1">Uncharacterized protein</fullName>
    </submittedName>
</protein>
<name>A0A502DXE7_9BURK</name>
<proteinExistence type="predicted"/>
<reference evidence="1 2" key="1">
    <citation type="journal article" date="2019" name="Environ. Microbiol.">
        <title>Species interactions and distinct microbial communities in high Arctic permafrost affected cryosols are associated with the CH4 and CO2 gas fluxes.</title>
        <authorList>
            <person name="Altshuler I."/>
            <person name="Hamel J."/>
            <person name="Turney S."/>
            <person name="Magnuson E."/>
            <person name="Levesque R."/>
            <person name="Greer C."/>
            <person name="Whyte L.G."/>
        </authorList>
    </citation>
    <scope>NUCLEOTIDE SEQUENCE [LARGE SCALE GENOMIC DNA]</scope>
    <source>
        <strain evidence="1 2">S06.C</strain>
    </source>
</reference>
<dbReference type="Proteomes" id="UP000319212">
    <property type="component" value="Unassembled WGS sequence"/>
</dbReference>
<evidence type="ECO:0000313" key="1">
    <source>
        <dbReference type="EMBL" id="TPG29359.1"/>
    </source>
</evidence>